<comment type="caution">
    <text evidence="2">The sequence shown here is derived from an EMBL/GenBank/DDBJ whole genome shotgun (WGS) entry which is preliminary data.</text>
</comment>
<dbReference type="Proteomes" id="UP000553632">
    <property type="component" value="Unassembled WGS sequence"/>
</dbReference>
<feature type="region of interest" description="Disordered" evidence="1">
    <location>
        <begin position="31"/>
        <end position="52"/>
    </location>
</feature>
<sequence length="418" mass="45527">RIGKLNSTSAIVIVSGLGGVGRSRPLQGRYARQPHAGRQSRYCVSTSTPKDDTPEDWANTLAAIAASEDALAQLGPNGWPTVDEAFSAVAACLVVPANLQKFNSQDLVLTLKAIERYMKERSHRQRRQEHTISSESSQFLPRDHSIEACSNILSSLRGKLSHRTPLREFGMTLSSIVSIEALRHNEITKDIIAHVLACIKEGRRNRSLVSSSAKLGEEAFGQGLANVAMALAKLRFEDAAFMNILADIVGDSVERLSLIDIGQISFAFGKLHIESSDAVLAMFGHIAERVGDEEESLSKHLPTACSLLYAMHRLGLECPEFSDMVAARLLPAVDLLDGNQLLLILPACRRLSGPGKDSSEASNVSCGQLYRSAGRAFAERAPLLPVGILIQVSILVCTVQEIIREYAEVGSEEYPDRW</sequence>
<keyword evidence="3" id="KW-1185">Reference proteome</keyword>
<dbReference type="AlphaFoldDB" id="A0A7J6SSB2"/>
<feature type="non-terminal residue" evidence="2">
    <location>
        <position position="1"/>
    </location>
</feature>
<dbReference type="EMBL" id="JABANO010016037">
    <property type="protein sequence ID" value="KAF4735839.1"/>
    <property type="molecule type" value="Genomic_DNA"/>
</dbReference>
<organism evidence="2 3">
    <name type="scientific">Perkinsus olseni</name>
    <name type="common">Perkinsus atlanticus</name>
    <dbReference type="NCBI Taxonomy" id="32597"/>
    <lineage>
        <taxon>Eukaryota</taxon>
        <taxon>Sar</taxon>
        <taxon>Alveolata</taxon>
        <taxon>Perkinsozoa</taxon>
        <taxon>Perkinsea</taxon>
        <taxon>Perkinsida</taxon>
        <taxon>Perkinsidae</taxon>
        <taxon>Perkinsus</taxon>
    </lineage>
</organism>
<gene>
    <name evidence="2" type="ORF">FOZ63_028648</name>
</gene>
<evidence type="ECO:0000313" key="3">
    <source>
        <dbReference type="Proteomes" id="UP000553632"/>
    </source>
</evidence>
<proteinExistence type="predicted"/>
<evidence type="ECO:0000256" key="1">
    <source>
        <dbReference type="SAM" id="MobiDB-lite"/>
    </source>
</evidence>
<accession>A0A7J6SSB2</accession>
<protein>
    <submittedName>
        <fullName evidence="2">Uncharacterized protein</fullName>
    </submittedName>
</protein>
<evidence type="ECO:0000313" key="2">
    <source>
        <dbReference type="EMBL" id="KAF4735839.1"/>
    </source>
</evidence>
<name>A0A7J6SSB2_PEROL</name>
<reference evidence="2 3" key="1">
    <citation type="submission" date="2020-04" db="EMBL/GenBank/DDBJ databases">
        <title>Perkinsus olseni comparative genomics.</title>
        <authorList>
            <person name="Bogema D.R."/>
        </authorList>
    </citation>
    <scope>NUCLEOTIDE SEQUENCE [LARGE SCALE GENOMIC DNA]</scope>
    <source>
        <strain evidence="2 3">ATCC PRA-207</strain>
    </source>
</reference>